<comment type="caution">
    <text evidence="11">The sequence shown here is derived from an EMBL/GenBank/DDBJ whole genome shotgun (WGS) entry which is preliminary data.</text>
</comment>
<evidence type="ECO:0000313" key="11">
    <source>
        <dbReference type="EMBL" id="KIO45820.1"/>
    </source>
</evidence>
<keyword evidence="7 9" id="KW-1133">Transmembrane helix</keyword>
<dbReference type="InterPro" id="IPR003594">
    <property type="entry name" value="HATPase_dom"/>
</dbReference>
<dbReference type="OrthoDB" id="1522504at2"/>
<dbReference type="Gene3D" id="1.10.287.130">
    <property type="match status" value="1"/>
</dbReference>
<evidence type="ECO:0000256" key="3">
    <source>
        <dbReference type="ARBA" id="ARBA00022553"/>
    </source>
</evidence>
<protein>
    <recommendedName>
        <fullName evidence="2">histidine kinase</fullName>
        <ecNumber evidence="2">2.7.13.3</ecNumber>
    </recommendedName>
</protein>
<name>A0A0C3R6W7_9PORP</name>
<keyword evidence="5 9" id="KW-0812">Transmembrane</keyword>
<dbReference type="CDD" id="cd00082">
    <property type="entry name" value="HisKA"/>
    <property type="match status" value="1"/>
</dbReference>
<evidence type="ECO:0000256" key="8">
    <source>
        <dbReference type="SAM" id="Coils"/>
    </source>
</evidence>
<keyword evidence="9" id="KW-0472">Membrane</keyword>
<feature type="transmembrane region" description="Helical" evidence="9">
    <location>
        <begin position="7"/>
        <end position="27"/>
    </location>
</feature>
<dbReference type="RefSeq" id="WP_041504962.1">
    <property type="nucleotide sequence ID" value="NZ_JPIU01000037.1"/>
</dbReference>
<dbReference type="AlphaFoldDB" id="A0A0C3R6W7"/>
<keyword evidence="12" id="KW-1185">Reference proteome</keyword>
<dbReference type="PANTHER" id="PTHR45436">
    <property type="entry name" value="SENSOR HISTIDINE KINASE YKOH"/>
    <property type="match status" value="1"/>
</dbReference>
<dbReference type="InterPro" id="IPR003661">
    <property type="entry name" value="HisK_dim/P_dom"/>
</dbReference>
<dbReference type="Pfam" id="PF02518">
    <property type="entry name" value="HATPase_c"/>
    <property type="match status" value="1"/>
</dbReference>
<proteinExistence type="predicted"/>
<dbReference type="SUPFAM" id="SSF47384">
    <property type="entry name" value="Homodimeric domain of signal transducing histidine kinase"/>
    <property type="match status" value="1"/>
</dbReference>
<feature type="domain" description="Histidine kinase" evidence="10">
    <location>
        <begin position="221"/>
        <end position="425"/>
    </location>
</feature>
<evidence type="ECO:0000256" key="5">
    <source>
        <dbReference type="ARBA" id="ARBA00022692"/>
    </source>
</evidence>
<gene>
    <name evidence="11" type="ORF">BA92_05030</name>
</gene>
<evidence type="ECO:0000259" key="10">
    <source>
        <dbReference type="PROSITE" id="PS50109"/>
    </source>
</evidence>
<dbReference type="SMART" id="SM00387">
    <property type="entry name" value="HATPase_c"/>
    <property type="match status" value="1"/>
</dbReference>
<keyword evidence="4" id="KW-0808">Transferase</keyword>
<evidence type="ECO:0000256" key="4">
    <source>
        <dbReference type="ARBA" id="ARBA00022679"/>
    </source>
</evidence>
<organism evidence="11 12">
    <name type="scientific">Sanguibacteroides justesenii</name>
    <dbReference type="NCBI Taxonomy" id="1547597"/>
    <lineage>
        <taxon>Bacteria</taxon>
        <taxon>Pseudomonadati</taxon>
        <taxon>Bacteroidota</taxon>
        <taxon>Bacteroidia</taxon>
        <taxon>Bacteroidales</taxon>
        <taxon>Porphyromonadaceae</taxon>
        <taxon>Sanguibacteroides</taxon>
    </lineage>
</organism>
<evidence type="ECO:0000256" key="2">
    <source>
        <dbReference type="ARBA" id="ARBA00012438"/>
    </source>
</evidence>
<dbReference type="InterPro" id="IPR050428">
    <property type="entry name" value="TCS_sensor_his_kinase"/>
</dbReference>
<evidence type="ECO:0000256" key="6">
    <source>
        <dbReference type="ARBA" id="ARBA00022777"/>
    </source>
</evidence>
<dbReference type="InterPro" id="IPR036890">
    <property type="entry name" value="HATPase_C_sf"/>
</dbReference>
<evidence type="ECO:0000313" key="12">
    <source>
        <dbReference type="Proteomes" id="UP000031980"/>
    </source>
</evidence>
<reference evidence="11 12" key="1">
    <citation type="submission" date="2014-07" db="EMBL/GenBank/DDBJ databases">
        <title>Porphyromonadaceae bacterium OUH 308042 = ATCC BAA-2681 = DSM 28342 draft genome.</title>
        <authorList>
            <person name="Sydenham T.V."/>
            <person name="Hasman H."/>
            <person name="Justensen U.S."/>
        </authorList>
    </citation>
    <scope>NUCLEOTIDE SEQUENCE [LARGE SCALE GENOMIC DNA]</scope>
    <source>
        <strain evidence="11 12">OUH 308042</strain>
    </source>
</reference>
<dbReference type="Proteomes" id="UP000031980">
    <property type="component" value="Unassembled WGS sequence"/>
</dbReference>
<accession>A0A0C3R6W7</accession>
<keyword evidence="3" id="KW-0597">Phosphoprotein</keyword>
<evidence type="ECO:0000256" key="1">
    <source>
        <dbReference type="ARBA" id="ARBA00000085"/>
    </source>
</evidence>
<dbReference type="PANTHER" id="PTHR45436:SF5">
    <property type="entry name" value="SENSOR HISTIDINE KINASE TRCS"/>
    <property type="match status" value="1"/>
</dbReference>
<dbReference type="PROSITE" id="PS50109">
    <property type="entry name" value="HIS_KIN"/>
    <property type="match status" value="1"/>
</dbReference>
<sequence>MKLLHHTLARLSVLLIVILSVWAYLFYLNILDEIMDETDDTLENTKELIIKQSLRNGVVTGEHKDVMTHYSIREISPQEAENYKEHYFNSTRFYEVELEDDPVRVLKTSFKSKENRYYELTIMISTLEQDDMIEAMIQWIIILYVSLLITILIVTEIVFRKSLRPLHKLLKWLDSFTLGTNCKPLDNQTKIKEFKQLNTTIEKMTRRNEELYAQQRQFIENASHELQTPLAICQNKLEMLAEKTEGNEEMLQEIEEIQKNIGRSVKLNKSLLLLSRIENGQFHEEKEVCFNTLIRDTIEDFSEIYANKSIRTNVNEEAELIRPMNESLATTLITNLLKNAFLHSPEKSEIIISVTDNSIRFTNEDTDGPLDREKIFTRFYSGRKKTGSTGLGLSIIKSIATLYRIQVSYRYDGKHHFKLQWPRRNCS</sequence>
<dbReference type="InterPro" id="IPR036097">
    <property type="entry name" value="HisK_dim/P_sf"/>
</dbReference>
<dbReference type="EMBL" id="JPIU01000037">
    <property type="protein sequence ID" value="KIO45820.1"/>
    <property type="molecule type" value="Genomic_DNA"/>
</dbReference>
<evidence type="ECO:0000256" key="9">
    <source>
        <dbReference type="SAM" id="Phobius"/>
    </source>
</evidence>
<comment type="catalytic activity">
    <reaction evidence="1">
        <text>ATP + protein L-histidine = ADP + protein N-phospho-L-histidine.</text>
        <dbReference type="EC" id="2.7.13.3"/>
    </reaction>
</comment>
<feature type="transmembrane region" description="Helical" evidence="9">
    <location>
        <begin position="136"/>
        <end position="159"/>
    </location>
</feature>
<dbReference type="EC" id="2.7.13.3" evidence="2"/>
<dbReference type="Gene3D" id="3.30.565.10">
    <property type="entry name" value="Histidine kinase-like ATPase, C-terminal domain"/>
    <property type="match status" value="1"/>
</dbReference>
<dbReference type="GO" id="GO:0000155">
    <property type="term" value="F:phosphorelay sensor kinase activity"/>
    <property type="evidence" value="ECO:0007669"/>
    <property type="project" value="InterPro"/>
</dbReference>
<dbReference type="InterPro" id="IPR005467">
    <property type="entry name" value="His_kinase_dom"/>
</dbReference>
<keyword evidence="8" id="KW-0175">Coiled coil</keyword>
<keyword evidence="6 11" id="KW-0418">Kinase</keyword>
<dbReference type="SMART" id="SM00388">
    <property type="entry name" value="HisKA"/>
    <property type="match status" value="1"/>
</dbReference>
<dbReference type="Pfam" id="PF00512">
    <property type="entry name" value="HisKA"/>
    <property type="match status" value="1"/>
</dbReference>
<feature type="coiled-coil region" evidence="8">
    <location>
        <begin position="194"/>
        <end position="260"/>
    </location>
</feature>
<evidence type="ECO:0000256" key="7">
    <source>
        <dbReference type="ARBA" id="ARBA00022989"/>
    </source>
</evidence>
<dbReference type="SUPFAM" id="SSF55874">
    <property type="entry name" value="ATPase domain of HSP90 chaperone/DNA topoisomerase II/histidine kinase"/>
    <property type="match status" value="1"/>
</dbReference>
<dbReference type="GO" id="GO:0005886">
    <property type="term" value="C:plasma membrane"/>
    <property type="evidence" value="ECO:0007669"/>
    <property type="project" value="TreeGrafter"/>
</dbReference>